<name>A0AA88GIQ2_NAELO</name>
<dbReference type="EMBL" id="PYSW02000035">
    <property type="protein sequence ID" value="KAG2377941.1"/>
    <property type="molecule type" value="Genomic_DNA"/>
</dbReference>
<evidence type="ECO:0000313" key="2">
    <source>
        <dbReference type="Proteomes" id="UP000816034"/>
    </source>
</evidence>
<protein>
    <submittedName>
        <fullName evidence="1">Uncharacterized protein</fullName>
    </submittedName>
</protein>
<dbReference type="AlphaFoldDB" id="A0AA88GIQ2"/>
<sequence>MMATESLASITPMESLVKNFIDLNIKSIISDPNVDRSQLEQYAAFPLDVSPIHLATKKASICSLDKDVISFLFHDTGYSERAPFHGNSKLKKFVACHTILAFNVYDIHRDNLDVDKANHEKASVGEDIEKDDGLMTSIFEIIIQEKFSVVWNHRKEYANSYHSLLMNNNFVLQLLEEFKPTSPGLLDKSDMLAFLFAKLKALDLENAYYPKVHSFYEKLFSQYSIQNIWKFAKLAFFDSTRFTNDDFKYAREHNEYKVWASPRQVFKEYHILDAIRKAPFDQYRKEPHHGGGDDCIIL</sequence>
<comment type="caution">
    <text evidence="1">The sequence shown here is derived from an EMBL/GenBank/DDBJ whole genome shotgun (WGS) entry which is preliminary data.</text>
</comment>
<keyword evidence="2" id="KW-1185">Reference proteome</keyword>
<reference evidence="1 2" key="1">
    <citation type="journal article" date="2018" name="BMC Genomics">
        <title>The genome of Naegleria lovaniensis, the basis for a comparative approach to unravel pathogenicity factors of the human pathogenic amoeba N. fowleri.</title>
        <authorList>
            <person name="Liechti N."/>
            <person name="Schurch N."/>
            <person name="Bruggmann R."/>
            <person name="Wittwer M."/>
        </authorList>
    </citation>
    <scope>NUCLEOTIDE SEQUENCE [LARGE SCALE GENOMIC DNA]</scope>
    <source>
        <strain evidence="1 2">ATCC 30569</strain>
    </source>
</reference>
<gene>
    <name evidence="1" type="ORF">C9374_008563</name>
</gene>
<dbReference type="GeneID" id="68101017"/>
<dbReference type="Proteomes" id="UP000816034">
    <property type="component" value="Unassembled WGS sequence"/>
</dbReference>
<dbReference type="RefSeq" id="XP_044545203.1">
    <property type="nucleotide sequence ID" value="XM_044698653.1"/>
</dbReference>
<organism evidence="1 2">
    <name type="scientific">Naegleria lovaniensis</name>
    <name type="common">Amoeba</name>
    <dbReference type="NCBI Taxonomy" id="51637"/>
    <lineage>
        <taxon>Eukaryota</taxon>
        <taxon>Discoba</taxon>
        <taxon>Heterolobosea</taxon>
        <taxon>Tetramitia</taxon>
        <taxon>Eutetramitia</taxon>
        <taxon>Vahlkampfiidae</taxon>
        <taxon>Naegleria</taxon>
    </lineage>
</organism>
<accession>A0AA88GIQ2</accession>
<proteinExistence type="predicted"/>
<evidence type="ECO:0000313" key="1">
    <source>
        <dbReference type="EMBL" id="KAG2377941.1"/>
    </source>
</evidence>